<comment type="caution">
    <text evidence="8">The sequence shown here is derived from an EMBL/GenBank/DDBJ whole genome shotgun (WGS) entry which is preliminary data.</text>
</comment>
<comment type="cofactor">
    <cofactor evidence="1">
        <name>Mg(2+)</name>
        <dbReference type="ChEBI" id="CHEBI:18420"/>
    </cofactor>
</comment>
<comment type="similarity">
    <text evidence="2">Belongs to the isocitrate and isopropylmalate dehydrogenases family.</text>
</comment>
<dbReference type="InterPro" id="IPR024084">
    <property type="entry name" value="IsoPropMal-DH-like_dom"/>
</dbReference>
<dbReference type="GO" id="GO:0004449">
    <property type="term" value="F:isocitrate dehydrogenase (NAD+) activity"/>
    <property type="evidence" value="ECO:0007669"/>
    <property type="project" value="TreeGrafter"/>
</dbReference>
<keyword evidence="5" id="KW-0560">Oxidoreductase</keyword>
<dbReference type="Proteomes" id="UP001206983">
    <property type="component" value="Unassembled WGS sequence"/>
</dbReference>
<evidence type="ECO:0000313" key="8">
    <source>
        <dbReference type="EMBL" id="MCQ6962363.1"/>
    </source>
</evidence>
<dbReference type="SUPFAM" id="SSF53659">
    <property type="entry name" value="Isocitrate/Isopropylmalate dehydrogenase-like"/>
    <property type="match status" value="1"/>
</dbReference>
<proteinExistence type="inferred from homology"/>
<sequence length="342" mass="37548">MAKKAAVINGDGVGPELVDAMIKVADAANTGVEFIRCDAGATWWEKHGGNSLIPDETWNALENSDACFKGPTTTPGVVGAPRSVAVSIRQKYNLYANVRPIKTFPNTPRPLGDVDFVCVREGTEGLYIGEEVKLTDDVSIAIRKITRTSSSKVARYAFQEAKRRNFDTVVAIHKSNILRRTCGLFLEEVEKAGKEYEGIELWEYHIDNIAQQLIKNPQLFNNKVLLSTNLFMDVISEECSALVGSIGLIYSANIGDNYAMFEPAHGSVPKYAGQDKVNPVATVLAGAWMLDYLGEKEQSKAIFNATEKVISEGKYVTYDLGGNAKMSQMTDAIVKYVEAEMK</sequence>
<keyword evidence="3" id="KW-0479">Metal-binding</keyword>
<evidence type="ECO:0000256" key="2">
    <source>
        <dbReference type="ARBA" id="ARBA00007769"/>
    </source>
</evidence>
<feature type="domain" description="Isopropylmalate dehydrogenase-like" evidence="7">
    <location>
        <begin position="4"/>
        <end position="333"/>
    </location>
</feature>
<keyword evidence="4" id="KW-0460">Magnesium</keyword>
<keyword evidence="9" id="KW-1185">Reference proteome</keyword>
<dbReference type="Gene3D" id="3.40.718.10">
    <property type="entry name" value="Isopropylmalate Dehydrogenase"/>
    <property type="match status" value="1"/>
</dbReference>
<protein>
    <submittedName>
        <fullName evidence="8">3-isopropylmalate dehydrogenase</fullName>
    </submittedName>
</protein>
<accession>A0AAE3KYS9</accession>
<dbReference type="GO" id="GO:0046872">
    <property type="term" value="F:metal ion binding"/>
    <property type="evidence" value="ECO:0007669"/>
    <property type="project" value="UniProtKB-KW"/>
</dbReference>
<evidence type="ECO:0000256" key="6">
    <source>
        <dbReference type="ARBA" id="ARBA00023027"/>
    </source>
</evidence>
<dbReference type="FunFam" id="3.40.718.10:FF:000019">
    <property type="entry name" value="Homoisocitrate dehydrogenase"/>
    <property type="match status" value="1"/>
</dbReference>
<dbReference type="SMART" id="SM01329">
    <property type="entry name" value="Iso_dh"/>
    <property type="match status" value="1"/>
</dbReference>
<dbReference type="GO" id="GO:0006102">
    <property type="term" value="P:isocitrate metabolic process"/>
    <property type="evidence" value="ECO:0007669"/>
    <property type="project" value="TreeGrafter"/>
</dbReference>
<dbReference type="Pfam" id="PF00180">
    <property type="entry name" value="Iso_dh"/>
    <property type="match status" value="1"/>
</dbReference>
<organism evidence="8 9">
    <name type="scientific">Methanolobus chelungpuianus</name>
    <dbReference type="NCBI Taxonomy" id="502115"/>
    <lineage>
        <taxon>Archaea</taxon>
        <taxon>Methanobacteriati</taxon>
        <taxon>Methanobacteriota</taxon>
        <taxon>Stenosarchaea group</taxon>
        <taxon>Methanomicrobia</taxon>
        <taxon>Methanosarcinales</taxon>
        <taxon>Methanosarcinaceae</taxon>
        <taxon>Methanolobus</taxon>
    </lineage>
</organism>
<evidence type="ECO:0000256" key="3">
    <source>
        <dbReference type="ARBA" id="ARBA00022723"/>
    </source>
</evidence>
<gene>
    <name evidence="8" type="ORF">PV02_02855</name>
</gene>
<dbReference type="EMBL" id="JTEO01000002">
    <property type="protein sequence ID" value="MCQ6962363.1"/>
    <property type="molecule type" value="Genomic_DNA"/>
</dbReference>
<dbReference type="RefSeq" id="WP_256621862.1">
    <property type="nucleotide sequence ID" value="NZ_JTEO01000002.1"/>
</dbReference>
<dbReference type="GO" id="GO:0006099">
    <property type="term" value="P:tricarboxylic acid cycle"/>
    <property type="evidence" value="ECO:0007669"/>
    <property type="project" value="TreeGrafter"/>
</dbReference>
<reference evidence="8 9" key="1">
    <citation type="journal article" date="2011" name="Appl. Environ. Microbiol.">
        <title>Methanogenic archaea isolated from Taiwan's Chelungpu fault.</title>
        <authorList>
            <person name="Wu S.Y."/>
            <person name="Lai M.C."/>
        </authorList>
    </citation>
    <scope>NUCLEOTIDE SEQUENCE [LARGE SCALE GENOMIC DNA]</scope>
    <source>
        <strain evidence="8 9">St545Mb</strain>
    </source>
</reference>
<keyword evidence="6" id="KW-0520">NAD</keyword>
<dbReference type="PANTHER" id="PTHR11835">
    <property type="entry name" value="DECARBOXYLATING DEHYDROGENASES-ISOCITRATE, ISOPROPYLMALATE, TARTRATE"/>
    <property type="match status" value="1"/>
</dbReference>
<evidence type="ECO:0000256" key="5">
    <source>
        <dbReference type="ARBA" id="ARBA00023002"/>
    </source>
</evidence>
<name>A0AAE3KYS9_9EURY</name>
<dbReference type="AlphaFoldDB" id="A0AAE3KYS9"/>
<evidence type="ECO:0000259" key="7">
    <source>
        <dbReference type="SMART" id="SM01329"/>
    </source>
</evidence>
<dbReference type="PANTHER" id="PTHR11835:SF77">
    <property type="entry name" value="ISOCITRATE_ISOPROPYLMALATE DEHYDROGENASE FAMILY PROTEIN"/>
    <property type="match status" value="1"/>
</dbReference>
<dbReference type="GO" id="GO:0019298">
    <property type="term" value="P:coenzyme B biosynthetic process"/>
    <property type="evidence" value="ECO:0007669"/>
    <property type="project" value="UniProtKB-ARBA"/>
</dbReference>
<evidence type="ECO:0000256" key="4">
    <source>
        <dbReference type="ARBA" id="ARBA00022842"/>
    </source>
</evidence>
<evidence type="ECO:0000313" key="9">
    <source>
        <dbReference type="Proteomes" id="UP001206983"/>
    </source>
</evidence>
<evidence type="ECO:0000256" key="1">
    <source>
        <dbReference type="ARBA" id="ARBA00001946"/>
    </source>
</evidence>